<protein>
    <submittedName>
        <fullName evidence="2">Phospholipase A2</fullName>
        <ecNumber evidence="2">3.1.1.4</ecNumber>
    </submittedName>
</protein>
<keyword evidence="3" id="KW-1185">Reference proteome</keyword>
<dbReference type="Gene3D" id="1.20.90.10">
    <property type="entry name" value="Phospholipase A2 domain"/>
    <property type="match status" value="1"/>
</dbReference>
<proteinExistence type="predicted"/>
<comment type="caution">
    <text evidence="2">The sequence shown here is derived from an EMBL/GenBank/DDBJ whole genome shotgun (WGS) entry which is preliminary data.</text>
</comment>
<evidence type="ECO:0000313" key="3">
    <source>
        <dbReference type="Proteomes" id="UP001551176"/>
    </source>
</evidence>
<dbReference type="GO" id="GO:0004623">
    <property type="term" value="F:phospholipase A2 activity"/>
    <property type="evidence" value="ECO:0007669"/>
    <property type="project" value="UniProtKB-EC"/>
</dbReference>
<keyword evidence="2" id="KW-0378">Hydrolase</keyword>
<organism evidence="2 3">
    <name type="scientific">Streptomyces atriruber</name>
    <dbReference type="NCBI Taxonomy" id="545121"/>
    <lineage>
        <taxon>Bacteria</taxon>
        <taxon>Bacillati</taxon>
        <taxon>Actinomycetota</taxon>
        <taxon>Actinomycetes</taxon>
        <taxon>Kitasatosporales</taxon>
        <taxon>Streptomycetaceae</taxon>
        <taxon>Streptomyces</taxon>
    </lineage>
</organism>
<evidence type="ECO:0000313" key="2">
    <source>
        <dbReference type="EMBL" id="MEU6821699.1"/>
    </source>
</evidence>
<dbReference type="EMBL" id="JBEYXV010000006">
    <property type="protein sequence ID" value="MEU6821699.1"/>
    <property type="molecule type" value="Genomic_DNA"/>
</dbReference>
<dbReference type="InterPro" id="IPR015141">
    <property type="entry name" value="PLipase_A2_prok/fun"/>
</dbReference>
<reference evidence="2 3" key="1">
    <citation type="submission" date="2024-06" db="EMBL/GenBank/DDBJ databases">
        <title>The Natural Products Discovery Center: Release of the First 8490 Sequenced Strains for Exploring Actinobacteria Biosynthetic Diversity.</title>
        <authorList>
            <person name="Kalkreuter E."/>
            <person name="Kautsar S.A."/>
            <person name="Yang D."/>
            <person name="Bader C.D."/>
            <person name="Teijaro C.N."/>
            <person name="Fluegel L."/>
            <person name="Davis C.M."/>
            <person name="Simpson J.R."/>
            <person name="Lauterbach L."/>
            <person name="Steele A.D."/>
            <person name="Gui C."/>
            <person name="Meng S."/>
            <person name="Li G."/>
            <person name="Viehrig K."/>
            <person name="Ye F."/>
            <person name="Su P."/>
            <person name="Kiefer A.F."/>
            <person name="Nichols A."/>
            <person name="Cepeda A.J."/>
            <person name="Yan W."/>
            <person name="Fan B."/>
            <person name="Jiang Y."/>
            <person name="Adhikari A."/>
            <person name="Zheng C.-J."/>
            <person name="Schuster L."/>
            <person name="Cowan T.M."/>
            <person name="Smanski M.J."/>
            <person name="Chevrette M.G."/>
            <person name="De Carvalho L.P.S."/>
            <person name="Shen B."/>
        </authorList>
    </citation>
    <scope>NUCLEOTIDE SEQUENCE [LARGE SCALE GENOMIC DNA]</scope>
    <source>
        <strain evidence="2 3">NPDC046838</strain>
    </source>
</reference>
<sequence length="153" mass="16861">MRVRSTLRKTLLAATACLALAAGTVPDAAAADVRAEADRIMGLSRLDFINHPHDAPFDWETDGCTWWPDGVFYEACAQHDFGYRNYGNHGATGLRLSPIPETKAWLDERLWHQLRAACIDNYPEGSAARNLCLGEAKIMYDGLSAGIGKDAFY</sequence>
<dbReference type="SUPFAM" id="SSF48619">
    <property type="entry name" value="Phospholipase A2, PLA2"/>
    <property type="match status" value="1"/>
</dbReference>
<accession>A0ABV3BKZ6</accession>
<feature type="chain" id="PRO_5047458495" evidence="1">
    <location>
        <begin position="22"/>
        <end position="153"/>
    </location>
</feature>
<gene>
    <name evidence="2" type="ORF">ABZ921_13795</name>
</gene>
<dbReference type="InterPro" id="IPR036444">
    <property type="entry name" value="PLipase_A2_dom_sf"/>
</dbReference>
<evidence type="ECO:0000256" key="1">
    <source>
        <dbReference type="SAM" id="SignalP"/>
    </source>
</evidence>
<dbReference type="EC" id="3.1.1.4" evidence="2"/>
<feature type="signal peptide" evidence="1">
    <location>
        <begin position="1"/>
        <end position="21"/>
    </location>
</feature>
<name>A0ABV3BKZ6_9ACTN</name>
<keyword evidence="1" id="KW-0732">Signal</keyword>
<dbReference type="Proteomes" id="UP001551176">
    <property type="component" value="Unassembled WGS sequence"/>
</dbReference>
<dbReference type="RefSeq" id="WP_359348056.1">
    <property type="nucleotide sequence ID" value="NZ_JBEYXV010000006.1"/>
</dbReference>
<dbReference type="Pfam" id="PF09056">
    <property type="entry name" value="Phospholip_A2_3"/>
    <property type="match status" value="1"/>
</dbReference>